<name>A0AAV2NDP0_9HYME</name>
<accession>A0AAV2NDP0</accession>
<organism evidence="1 2">
    <name type="scientific">Lasius platythorax</name>
    <dbReference type="NCBI Taxonomy" id="488582"/>
    <lineage>
        <taxon>Eukaryota</taxon>
        <taxon>Metazoa</taxon>
        <taxon>Ecdysozoa</taxon>
        <taxon>Arthropoda</taxon>
        <taxon>Hexapoda</taxon>
        <taxon>Insecta</taxon>
        <taxon>Pterygota</taxon>
        <taxon>Neoptera</taxon>
        <taxon>Endopterygota</taxon>
        <taxon>Hymenoptera</taxon>
        <taxon>Apocrita</taxon>
        <taxon>Aculeata</taxon>
        <taxon>Formicoidea</taxon>
        <taxon>Formicidae</taxon>
        <taxon>Formicinae</taxon>
        <taxon>Lasius</taxon>
        <taxon>Lasius</taxon>
    </lineage>
</organism>
<proteinExistence type="predicted"/>
<sequence>MDTCHIGRQISVNYRTNEIVENVEYRAMLVPVEQSSQRDVRHLDVVSALGVSSANKFSSSSWAIFDRPINDEAAAMYLSSRLRVTGRTSKRPRSKWHRASTDFQFYNRLGRQTIIISLPFSNQHR</sequence>
<dbReference type="EMBL" id="OZ034836">
    <property type="protein sequence ID" value="CAL1677820.1"/>
    <property type="molecule type" value="Genomic_DNA"/>
</dbReference>
<gene>
    <name evidence="1" type="ORF">LPLAT_LOCUS3776</name>
</gene>
<dbReference type="Proteomes" id="UP001497644">
    <property type="component" value="Chromosome 13"/>
</dbReference>
<evidence type="ECO:0000313" key="1">
    <source>
        <dbReference type="EMBL" id="CAL1677820.1"/>
    </source>
</evidence>
<evidence type="ECO:0000313" key="2">
    <source>
        <dbReference type="Proteomes" id="UP001497644"/>
    </source>
</evidence>
<reference evidence="1" key="1">
    <citation type="submission" date="2024-04" db="EMBL/GenBank/DDBJ databases">
        <authorList>
            <consortium name="Molecular Ecology Group"/>
        </authorList>
    </citation>
    <scope>NUCLEOTIDE SEQUENCE</scope>
</reference>
<protein>
    <submittedName>
        <fullName evidence="1">Uncharacterized protein</fullName>
    </submittedName>
</protein>
<dbReference type="AlphaFoldDB" id="A0AAV2NDP0"/>
<keyword evidence="2" id="KW-1185">Reference proteome</keyword>